<keyword evidence="1" id="KW-0472">Membrane</keyword>
<sequence>MICAAFALFVPVPLITEGKYFSKPLDRIILASLAYTGILNLIEMAGSYIPAFLYNNQELLITTATSAILYILASYYR</sequence>
<dbReference type="EMBL" id="JAQIZT010000019">
    <property type="protein sequence ID" value="KAJ6951585.1"/>
    <property type="molecule type" value="Genomic_DNA"/>
</dbReference>
<protein>
    <submittedName>
        <fullName evidence="2">Uncharacterized protein</fullName>
    </submittedName>
</protein>
<comment type="caution">
    <text evidence="2">The sequence shown here is derived from an EMBL/GenBank/DDBJ whole genome shotgun (WGS) entry which is preliminary data.</text>
</comment>
<keyword evidence="1" id="KW-1133">Transmembrane helix</keyword>
<evidence type="ECO:0000313" key="2">
    <source>
        <dbReference type="EMBL" id="KAJ6951585.1"/>
    </source>
</evidence>
<reference evidence="2" key="1">
    <citation type="journal article" date="2023" name="Mol. Ecol. Resour.">
        <title>Chromosome-level genome assembly of a triploid poplar Populus alba 'Berolinensis'.</title>
        <authorList>
            <person name="Chen S."/>
            <person name="Yu Y."/>
            <person name="Wang X."/>
            <person name="Wang S."/>
            <person name="Zhang T."/>
            <person name="Zhou Y."/>
            <person name="He R."/>
            <person name="Meng N."/>
            <person name="Wang Y."/>
            <person name="Liu W."/>
            <person name="Liu Z."/>
            <person name="Liu J."/>
            <person name="Guo Q."/>
            <person name="Huang H."/>
            <person name="Sederoff R.R."/>
            <person name="Wang G."/>
            <person name="Qu G."/>
            <person name="Chen S."/>
        </authorList>
    </citation>
    <scope>NUCLEOTIDE SEQUENCE</scope>
    <source>
        <strain evidence="2">SC-2020</strain>
    </source>
</reference>
<keyword evidence="1" id="KW-0812">Transmembrane</keyword>
<evidence type="ECO:0000256" key="1">
    <source>
        <dbReference type="SAM" id="Phobius"/>
    </source>
</evidence>
<dbReference type="Proteomes" id="UP001164929">
    <property type="component" value="Chromosome 19"/>
</dbReference>
<evidence type="ECO:0000313" key="3">
    <source>
        <dbReference type="Proteomes" id="UP001164929"/>
    </source>
</evidence>
<name>A0AAD6L757_9ROSI</name>
<gene>
    <name evidence="2" type="ORF">NC653_040893</name>
</gene>
<keyword evidence="3" id="KW-1185">Reference proteome</keyword>
<feature type="transmembrane region" description="Helical" evidence="1">
    <location>
        <begin position="28"/>
        <end position="52"/>
    </location>
</feature>
<proteinExistence type="predicted"/>
<organism evidence="2 3">
    <name type="scientific">Populus alba x Populus x berolinensis</name>
    <dbReference type="NCBI Taxonomy" id="444605"/>
    <lineage>
        <taxon>Eukaryota</taxon>
        <taxon>Viridiplantae</taxon>
        <taxon>Streptophyta</taxon>
        <taxon>Embryophyta</taxon>
        <taxon>Tracheophyta</taxon>
        <taxon>Spermatophyta</taxon>
        <taxon>Magnoliopsida</taxon>
        <taxon>eudicotyledons</taxon>
        <taxon>Gunneridae</taxon>
        <taxon>Pentapetalae</taxon>
        <taxon>rosids</taxon>
        <taxon>fabids</taxon>
        <taxon>Malpighiales</taxon>
        <taxon>Salicaceae</taxon>
        <taxon>Saliceae</taxon>
        <taxon>Populus</taxon>
    </lineage>
</organism>
<dbReference type="AlphaFoldDB" id="A0AAD6L757"/>
<feature type="transmembrane region" description="Helical" evidence="1">
    <location>
        <begin position="59"/>
        <end position="76"/>
    </location>
</feature>
<accession>A0AAD6L757</accession>